<dbReference type="PATRIC" id="fig|1310613.3.peg.3180"/>
<dbReference type="SUPFAM" id="SSF89946">
    <property type="entry name" value="Hypothetical protein VC0424"/>
    <property type="match status" value="1"/>
</dbReference>
<accession>A0A009HJB7</accession>
<dbReference type="AlphaFoldDB" id="A0A009HJB7"/>
<feature type="domain" description="Regulator of ribonuclease activity B" evidence="1">
    <location>
        <begin position="23"/>
        <end position="120"/>
    </location>
</feature>
<name>A0A009HJB7_ACIB9</name>
<protein>
    <recommendedName>
        <fullName evidence="1">Regulator of ribonuclease activity B domain-containing protein</fullName>
    </recommendedName>
</protein>
<dbReference type="InterPro" id="IPR036701">
    <property type="entry name" value="RraB-like_sf"/>
</dbReference>
<comment type="caution">
    <text evidence="2">The sequence shown here is derived from an EMBL/GenBank/DDBJ whole genome shotgun (WGS) entry which is preliminary data.</text>
</comment>
<sequence length="125" mass="14218">MKDDNLKEPKLVKIENQMSQFPNDATGDTLNEFKKNGFDLTKPMEIDFFIVIPSEEIGEKISTEVKRLGCKASVEQDNDTKEWTCYCTSTMIPFYDDIIKFEEDLNNIASQYGGYTDGFGSFGNV</sequence>
<gene>
    <name evidence="2" type="ORF">J512_3310</name>
</gene>
<dbReference type="Pfam" id="PF06877">
    <property type="entry name" value="RraB"/>
    <property type="match status" value="1"/>
</dbReference>
<proteinExistence type="predicted"/>
<dbReference type="Proteomes" id="UP000020595">
    <property type="component" value="Unassembled WGS sequence"/>
</dbReference>
<evidence type="ECO:0000313" key="3">
    <source>
        <dbReference type="Proteomes" id="UP000020595"/>
    </source>
</evidence>
<evidence type="ECO:0000313" key="2">
    <source>
        <dbReference type="EMBL" id="EXB04257.1"/>
    </source>
</evidence>
<dbReference type="InterPro" id="IPR009671">
    <property type="entry name" value="RraB_dom"/>
</dbReference>
<reference evidence="2 3" key="1">
    <citation type="submission" date="2014-02" db="EMBL/GenBank/DDBJ databases">
        <title>Comparative genomics and transcriptomics to identify genetic mechanisms underlying the emergence of carbapenem resistant Acinetobacter baumannii (CRAb).</title>
        <authorList>
            <person name="Harris A.D."/>
            <person name="Johnson K.J."/>
            <person name="George J."/>
            <person name="Shefchek K."/>
            <person name="Daugherty S.C."/>
            <person name="Parankush S."/>
            <person name="Sadzewicz L."/>
            <person name="Tallon L."/>
            <person name="Sengamalay N."/>
            <person name="Hazen T.H."/>
            <person name="Rasko D.A."/>
        </authorList>
    </citation>
    <scope>NUCLEOTIDE SEQUENCE [LARGE SCALE GENOMIC DNA]</scope>
    <source>
        <strain evidence="2 3">1295743</strain>
    </source>
</reference>
<evidence type="ECO:0000259" key="1">
    <source>
        <dbReference type="Pfam" id="PF06877"/>
    </source>
</evidence>
<dbReference type="EMBL" id="JEWH01000055">
    <property type="protein sequence ID" value="EXB04257.1"/>
    <property type="molecule type" value="Genomic_DNA"/>
</dbReference>
<organism evidence="2 3">
    <name type="scientific">Acinetobacter baumannii (strain 1295743)</name>
    <dbReference type="NCBI Taxonomy" id="1310613"/>
    <lineage>
        <taxon>Bacteria</taxon>
        <taxon>Pseudomonadati</taxon>
        <taxon>Pseudomonadota</taxon>
        <taxon>Gammaproteobacteria</taxon>
        <taxon>Moraxellales</taxon>
        <taxon>Moraxellaceae</taxon>
        <taxon>Acinetobacter</taxon>
        <taxon>Acinetobacter calcoaceticus/baumannii complex</taxon>
    </lineage>
</organism>
<dbReference type="RefSeq" id="WP_000650750.1">
    <property type="nucleotide sequence ID" value="NZ_JEWH01000055.1"/>
</dbReference>
<dbReference type="Gene3D" id="3.30.70.970">
    <property type="entry name" value="RraB-like"/>
    <property type="match status" value="1"/>
</dbReference>